<dbReference type="SMART" id="SM00387">
    <property type="entry name" value="HATPase_c"/>
    <property type="match status" value="1"/>
</dbReference>
<name>T1A8Q4_9ZZZZ</name>
<proteinExistence type="predicted"/>
<feature type="non-terminal residue" evidence="7">
    <location>
        <position position="152"/>
    </location>
</feature>
<dbReference type="AlphaFoldDB" id="T1A8Q4"/>
<keyword evidence="5 7" id="KW-0418">Kinase</keyword>
<evidence type="ECO:0000256" key="5">
    <source>
        <dbReference type="ARBA" id="ARBA00022777"/>
    </source>
</evidence>
<dbReference type="PROSITE" id="PS50109">
    <property type="entry name" value="HIS_KIN"/>
    <property type="match status" value="1"/>
</dbReference>
<evidence type="ECO:0000313" key="7">
    <source>
        <dbReference type="EMBL" id="EQD37279.1"/>
    </source>
</evidence>
<reference evidence="7" key="1">
    <citation type="submission" date="2013-08" db="EMBL/GenBank/DDBJ databases">
        <authorList>
            <person name="Mendez C."/>
            <person name="Richter M."/>
            <person name="Ferrer M."/>
            <person name="Sanchez J."/>
        </authorList>
    </citation>
    <scope>NUCLEOTIDE SEQUENCE</scope>
</reference>
<dbReference type="EC" id="2.7.13.3" evidence="2"/>
<comment type="caution">
    <text evidence="7">The sequence shown here is derived from an EMBL/GenBank/DDBJ whole genome shotgun (WGS) entry which is preliminary data.</text>
</comment>
<dbReference type="InterPro" id="IPR004358">
    <property type="entry name" value="Sig_transdc_His_kin-like_C"/>
</dbReference>
<organism evidence="7">
    <name type="scientific">mine drainage metagenome</name>
    <dbReference type="NCBI Taxonomy" id="410659"/>
    <lineage>
        <taxon>unclassified sequences</taxon>
        <taxon>metagenomes</taxon>
        <taxon>ecological metagenomes</taxon>
    </lineage>
</organism>
<evidence type="ECO:0000256" key="4">
    <source>
        <dbReference type="ARBA" id="ARBA00022679"/>
    </source>
</evidence>
<dbReference type="FunFam" id="3.30.565.10:FF:000010">
    <property type="entry name" value="Sensor histidine kinase RcsC"/>
    <property type="match status" value="1"/>
</dbReference>
<sequence>MDLNMEDVSLYELVENAVLVASPRAREKSLALSVFIDPALPEFVRVDGTRLRQILLNFLGNAVKFTEKGSIGLSLERIDQGEGAIDEEGRVWVLCQVKDTGIGIAPEALSRLFKPFEQGDSSTTRRFGGTGLGLAISRRLVLAMGGMWVSKA</sequence>
<feature type="domain" description="Histidine kinase" evidence="6">
    <location>
        <begin position="1"/>
        <end position="152"/>
    </location>
</feature>
<dbReference type="EMBL" id="AUZX01013008">
    <property type="protein sequence ID" value="EQD37279.1"/>
    <property type="molecule type" value="Genomic_DNA"/>
</dbReference>
<evidence type="ECO:0000256" key="1">
    <source>
        <dbReference type="ARBA" id="ARBA00000085"/>
    </source>
</evidence>
<dbReference type="InterPro" id="IPR005467">
    <property type="entry name" value="His_kinase_dom"/>
</dbReference>
<dbReference type="Gene3D" id="3.30.565.10">
    <property type="entry name" value="Histidine kinase-like ATPase, C-terminal domain"/>
    <property type="match status" value="1"/>
</dbReference>
<evidence type="ECO:0000259" key="6">
    <source>
        <dbReference type="PROSITE" id="PS50109"/>
    </source>
</evidence>
<gene>
    <name evidence="7" type="ORF">B1A_17678</name>
</gene>
<dbReference type="Pfam" id="PF02518">
    <property type="entry name" value="HATPase_c"/>
    <property type="match status" value="1"/>
</dbReference>
<dbReference type="PRINTS" id="PR00344">
    <property type="entry name" value="BCTRLSENSOR"/>
</dbReference>
<evidence type="ECO:0000256" key="3">
    <source>
        <dbReference type="ARBA" id="ARBA00022553"/>
    </source>
</evidence>
<dbReference type="InterPro" id="IPR036890">
    <property type="entry name" value="HATPase_C_sf"/>
</dbReference>
<dbReference type="GO" id="GO:0004673">
    <property type="term" value="F:protein histidine kinase activity"/>
    <property type="evidence" value="ECO:0007669"/>
    <property type="project" value="UniProtKB-EC"/>
</dbReference>
<accession>T1A8Q4</accession>
<dbReference type="PANTHER" id="PTHR43047">
    <property type="entry name" value="TWO-COMPONENT HISTIDINE PROTEIN KINASE"/>
    <property type="match status" value="1"/>
</dbReference>
<keyword evidence="4" id="KW-0808">Transferase</keyword>
<evidence type="ECO:0000256" key="2">
    <source>
        <dbReference type="ARBA" id="ARBA00012438"/>
    </source>
</evidence>
<dbReference type="InterPro" id="IPR003594">
    <property type="entry name" value="HATPase_dom"/>
</dbReference>
<reference evidence="7" key="2">
    <citation type="journal article" date="2014" name="ISME J.">
        <title>Microbial stratification in low pH oxic and suboxic macroscopic growths along an acid mine drainage.</title>
        <authorList>
            <person name="Mendez-Garcia C."/>
            <person name="Mesa V."/>
            <person name="Sprenger R.R."/>
            <person name="Richter M."/>
            <person name="Diez M.S."/>
            <person name="Solano J."/>
            <person name="Bargiela R."/>
            <person name="Golyshina O.V."/>
            <person name="Manteca A."/>
            <person name="Ramos J.L."/>
            <person name="Gallego J.R."/>
            <person name="Llorente I."/>
            <person name="Martins Dos Santos V.A."/>
            <person name="Jensen O.N."/>
            <person name="Pelaez A.I."/>
            <person name="Sanchez J."/>
            <person name="Ferrer M."/>
        </authorList>
    </citation>
    <scope>NUCLEOTIDE SEQUENCE</scope>
</reference>
<keyword evidence="3" id="KW-0597">Phosphoprotein</keyword>
<protein>
    <recommendedName>
        <fullName evidence="2">histidine kinase</fullName>
        <ecNumber evidence="2">2.7.13.3</ecNumber>
    </recommendedName>
</protein>
<comment type="catalytic activity">
    <reaction evidence="1">
        <text>ATP + protein L-histidine = ADP + protein N-phospho-L-histidine.</text>
        <dbReference type="EC" id="2.7.13.3"/>
    </reaction>
</comment>
<dbReference type="SUPFAM" id="SSF55874">
    <property type="entry name" value="ATPase domain of HSP90 chaperone/DNA topoisomerase II/histidine kinase"/>
    <property type="match status" value="1"/>
</dbReference>
<dbReference type="CDD" id="cd16922">
    <property type="entry name" value="HATPase_EvgS-ArcB-TorS-like"/>
    <property type="match status" value="1"/>
</dbReference>